<sequence length="99" mass="11697">MDEYDWNRPYIEQGRMDLFDAIDRDTARRYGSKVRAAGVSNVDYKMRFGKLASKQSMKDPPSCGRIFPGYVVVRKLGTPEQYETWMPEQVFEELYRRSD</sequence>
<gene>
    <name evidence="1" type="ORF">MOV92_21890</name>
</gene>
<reference evidence="1 2" key="1">
    <citation type="submission" date="2022-03" db="EMBL/GenBank/DDBJ databases">
        <title>Complete genome sequence of Lysobacter capsici VKM B-2533 and Lysobacter gummosus 10.1.1, promising sources of lytic agents.</title>
        <authorList>
            <person name="Tarlachkov S.V."/>
            <person name="Kudryakova I.V."/>
            <person name="Afoshin A.S."/>
            <person name="Leontyevskaya E.A."/>
            <person name="Leontyevskaya N.V."/>
        </authorList>
    </citation>
    <scope>NUCLEOTIDE SEQUENCE [LARGE SCALE GENOMIC DNA]</scope>
    <source>
        <strain evidence="1 2">10.1.1</strain>
    </source>
</reference>
<name>A0ABY3X959_9GAMM</name>
<proteinExistence type="predicted"/>
<evidence type="ECO:0000313" key="2">
    <source>
        <dbReference type="Proteomes" id="UP000829194"/>
    </source>
</evidence>
<dbReference type="Proteomes" id="UP000829194">
    <property type="component" value="Chromosome"/>
</dbReference>
<accession>A0ABY3X959</accession>
<dbReference type="EMBL" id="CP093547">
    <property type="protein sequence ID" value="UNP29089.1"/>
    <property type="molecule type" value="Genomic_DNA"/>
</dbReference>
<dbReference type="RefSeq" id="WP_057944601.1">
    <property type="nucleotide sequence ID" value="NZ_CP011131.1"/>
</dbReference>
<evidence type="ECO:0000313" key="1">
    <source>
        <dbReference type="EMBL" id="UNP29089.1"/>
    </source>
</evidence>
<protein>
    <submittedName>
        <fullName evidence="1">Uncharacterized protein</fullName>
    </submittedName>
</protein>
<organism evidence="1 2">
    <name type="scientific">Lysobacter gummosus</name>
    <dbReference type="NCBI Taxonomy" id="262324"/>
    <lineage>
        <taxon>Bacteria</taxon>
        <taxon>Pseudomonadati</taxon>
        <taxon>Pseudomonadota</taxon>
        <taxon>Gammaproteobacteria</taxon>
        <taxon>Lysobacterales</taxon>
        <taxon>Lysobacteraceae</taxon>
        <taxon>Lysobacter</taxon>
    </lineage>
</organism>
<keyword evidence="2" id="KW-1185">Reference proteome</keyword>